<sequence>MKYCPHRSAIAQLSASGLKTSWIANSLKVPAHGARLTVAFLDVHVPGYSTKDEWPSNSFDLNPLDFSVPGYIEEKLRTKKVSSLVNLAQELVKIWDSLDQDYLRRTVDSVVPRLRACVKAKGGHLEQLL</sequence>
<dbReference type="PANTHER" id="PTHR46068">
    <property type="entry name" value="PROTEIN CBG27172"/>
    <property type="match status" value="1"/>
</dbReference>
<dbReference type="GO" id="GO:0003676">
    <property type="term" value="F:nucleic acid binding"/>
    <property type="evidence" value="ECO:0007669"/>
    <property type="project" value="InterPro"/>
</dbReference>
<evidence type="ECO:0000313" key="1">
    <source>
        <dbReference type="EMBL" id="EYC18963.1"/>
    </source>
</evidence>
<dbReference type="Proteomes" id="UP000024635">
    <property type="component" value="Unassembled WGS sequence"/>
</dbReference>
<reference evidence="2" key="1">
    <citation type="journal article" date="2015" name="Nat. Genet.">
        <title>The genome and transcriptome of the zoonotic hookworm Ancylostoma ceylanicum identify infection-specific gene families.</title>
        <authorList>
            <person name="Schwarz E.M."/>
            <person name="Hu Y."/>
            <person name="Antoshechkin I."/>
            <person name="Miller M.M."/>
            <person name="Sternberg P.W."/>
            <person name="Aroian R.V."/>
        </authorList>
    </citation>
    <scope>NUCLEOTIDE SEQUENCE</scope>
    <source>
        <strain evidence="2">HY135</strain>
    </source>
</reference>
<protein>
    <submittedName>
        <fullName evidence="1">Uncharacterized protein</fullName>
    </submittedName>
</protein>
<keyword evidence="2" id="KW-1185">Reference proteome</keyword>
<proteinExistence type="predicted"/>
<organism evidence="1 2">
    <name type="scientific">Ancylostoma ceylanicum</name>
    <dbReference type="NCBI Taxonomy" id="53326"/>
    <lineage>
        <taxon>Eukaryota</taxon>
        <taxon>Metazoa</taxon>
        <taxon>Ecdysozoa</taxon>
        <taxon>Nematoda</taxon>
        <taxon>Chromadorea</taxon>
        <taxon>Rhabditida</taxon>
        <taxon>Rhabditina</taxon>
        <taxon>Rhabditomorpha</taxon>
        <taxon>Strongyloidea</taxon>
        <taxon>Ancylostomatidae</taxon>
        <taxon>Ancylostomatinae</taxon>
        <taxon>Ancylostoma</taxon>
    </lineage>
</organism>
<name>A0A016UWW6_9BILA</name>
<dbReference type="Gene3D" id="3.30.420.10">
    <property type="entry name" value="Ribonuclease H-like superfamily/Ribonuclease H"/>
    <property type="match status" value="1"/>
</dbReference>
<accession>A0A016UWW6</accession>
<dbReference type="EMBL" id="JARK01001362">
    <property type="protein sequence ID" value="EYC18963.1"/>
    <property type="molecule type" value="Genomic_DNA"/>
</dbReference>
<comment type="caution">
    <text evidence="1">The sequence shown here is derived from an EMBL/GenBank/DDBJ whole genome shotgun (WGS) entry which is preliminary data.</text>
</comment>
<dbReference type="AlphaFoldDB" id="A0A016UWW6"/>
<dbReference type="InterPro" id="IPR036397">
    <property type="entry name" value="RNaseH_sf"/>
</dbReference>
<dbReference type="OrthoDB" id="7951431at2759"/>
<gene>
    <name evidence="1" type="primary">Acey_s0026.g1482</name>
    <name evidence="1" type="ORF">Y032_0026g1482</name>
</gene>
<dbReference type="PANTHER" id="PTHR46068:SF1">
    <property type="entry name" value="TRANSPOSASE IS30-LIKE HTH DOMAIN-CONTAINING PROTEIN"/>
    <property type="match status" value="1"/>
</dbReference>
<evidence type="ECO:0000313" key="2">
    <source>
        <dbReference type="Proteomes" id="UP000024635"/>
    </source>
</evidence>